<reference evidence="7 9" key="1">
    <citation type="journal article" date="2013" name="Curr. Biol.">
        <title>Shared signatures of parasitism and phylogenomics unite Cryptomycota and microsporidia.</title>
        <authorList>
            <person name="James T.Y."/>
            <person name="Pelin A."/>
            <person name="Bonen L."/>
            <person name="Ahrendt S."/>
            <person name="Sain D."/>
            <person name="Corradi N."/>
            <person name="Stajich J.E."/>
        </authorList>
    </citation>
    <scope>NUCLEOTIDE SEQUENCE [LARGE SCALE GENOMIC DNA]</scope>
    <source>
        <strain evidence="7">CSF55</strain>
        <strain evidence="7">CSF55</strain>
    </source>
</reference>
<organism evidence="7 9">
    <name type="scientific">Rozella allomycis (strain CSF55)</name>
    <dbReference type="NCBI Taxonomy" id="988480"/>
    <lineage>
        <taxon>Eukaryota</taxon>
        <taxon>Fungi</taxon>
        <taxon>Fungi incertae sedis</taxon>
        <taxon>Cryptomycota</taxon>
        <taxon>Cryptomycota incertae sedis</taxon>
        <taxon>Rozella</taxon>
    </lineage>
</organism>
<evidence type="ECO:0000313" key="10">
    <source>
        <dbReference type="Proteomes" id="UP000281549"/>
    </source>
</evidence>
<evidence type="ECO:0000256" key="4">
    <source>
        <dbReference type="ARBA" id="ARBA00022989"/>
    </source>
</evidence>
<reference evidence="10" key="2">
    <citation type="journal article" date="2018" name="Nat. Microbiol.">
        <title>Leveraging single-cell genomics to expand the fungal tree of life.</title>
        <authorList>
            <person name="Ahrendt S.R."/>
            <person name="Quandt C.A."/>
            <person name="Ciobanu D."/>
            <person name="Clum A."/>
            <person name="Salamov A."/>
            <person name="Andreopoulos B."/>
            <person name="Cheng J.F."/>
            <person name="Woyke T."/>
            <person name="Pelin A."/>
            <person name="Henrissat B."/>
            <person name="Reynolds N.K."/>
            <person name="Benny G.L."/>
            <person name="Smith M.E."/>
            <person name="James T.Y."/>
            <person name="Grigoriev I.V."/>
        </authorList>
    </citation>
    <scope>NUCLEOTIDE SEQUENCE [LARGE SCALE GENOMIC DNA]</scope>
    <source>
        <strain evidence="10">CSF55</strain>
    </source>
</reference>
<keyword evidence="7" id="KW-0675">Receptor</keyword>
<dbReference type="EMBL" id="KE560772">
    <property type="protein sequence ID" value="EPZ35710.1"/>
    <property type="molecule type" value="Genomic_DNA"/>
</dbReference>
<name>A0A075AZH2_ROZAC</name>
<evidence type="ECO:0000256" key="1">
    <source>
        <dbReference type="ARBA" id="ARBA00004141"/>
    </source>
</evidence>
<dbReference type="PANTHER" id="PTHR13317:SF4">
    <property type="entry name" value="TRANSMEMBRANE ANTERIOR POSTERIOR TRANSFORMATION PROTEIN 1 HOMOLOG"/>
    <property type="match status" value="1"/>
</dbReference>
<dbReference type="Pfam" id="PF05346">
    <property type="entry name" value="DUF747"/>
    <property type="match status" value="1"/>
</dbReference>
<evidence type="ECO:0000313" key="9">
    <source>
        <dbReference type="Proteomes" id="UP000030755"/>
    </source>
</evidence>
<keyword evidence="4 6" id="KW-1133">Transmembrane helix</keyword>
<comment type="subcellular location">
    <subcellularLocation>
        <location evidence="1">Membrane</location>
        <topology evidence="1">Multi-pass membrane protein</topology>
    </subcellularLocation>
</comment>
<evidence type="ECO:0000256" key="2">
    <source>
        <dbReference type="ARBA" id="ARBA00008803"/>
    </source>
</evidence>
<dbReference type="STRING" id="988480.A0A075AZH2"/>
<protein>
    <submittedName>
        <fullName evidence="8">DUF747-domain-containing protein</fullName>
    </submittedName>
    <submittedName>
        <fullName evidence="7">Membrane protein,Tapt1/CMV receptor domain-containing protein</fullName>
    </submittedName>
</protein>
<evidence type="ECO:0000256" key="6">
    <source>
        <dbReference type="SAM" id="Phobius"/>
    </source>
</evidence>
<feature type="transmembrane region" description="Helical" evidence="6">
    <location>
        <begin position="205"/>
        <end position="226"/>
    </location>
</feature>
<keyword evidence="9" id="KW-1185">Reference proteome</keyword>
<feature type="transmembrane region" description="Helical" evidence="6">
    <location>
        <begin position="106"/>
        <end position="125"/>
    </location>
</feature>
<reference evidence="8" key="3">
    <citation type="submission" date="2018-08" db="EMBL/GenBank/DDBJ databases">
        <title>Leveraging single-cell genomics to expand the Fungal Tree of Life.</title>
        <authorList>
            <consortium name="DOE Joint Genome Institute"/>
            <person name="Ahrendt S.R."/>
            <person name="Quandt C.A."/>
            <person name="Ciobanu D."/>
            <person name="Clum A."/>
            <person name="Salamov A."/>
            <person name="Andreopoulos B."/>
            <person name="Cheng J.-F."/>
            <person name="Woyke T."/>
            <person name="Pelin A."/>
            <person name="Henrissat B."/>
            <person name="Reynolds N."/>
            <person name="Benny G.L."/>
            <person name="Smith M.E."/>
            <person name="James T.Y."/>
            <person name="Grigoriev I.V."/>
        </authorList>
    </citation>
    <scope>NUCLEOTIDE SEQUENCE</scope>
    <source>
        <strain evidence="8">CSF55</strain>
    </source>
</reference>
<evidence type="ECO:0000313" key="8">
    <source>
        <dbReference type="EMBL" id="RKP21467.1"/>
    </source>
</evidence>
<evidence type="ECO:0000256" key="3">
    <source>
        <dbReference type="ARBA" id="ARBA00022692"/>
    </source>
</evidence>
<dbReference type="Proteomes" id="UP000030755">
    <property type="component" value="Unassembled WGS sequence"/>
</dbReference>
<dbReference type="GO" id="GO:0005789">
    <property type="term" value="C:endoplasmic reticulum membrane"/>
    <property type="evidence" value="ECO:0007669"/>
    <property type="project" value="TreeGrafter"/>
</dbReference>
<dbReference type="HOGENOM" id="CLU_725943_0_0_1"/>
<evidence type="ECO:0000313" key="7">
    <source>
        <dbReference type="EMBL" id="EPZ35710.1"/>
    </source>
</evidence>
<dbReference type="PANTHER" id="PTHR13317">
    <property type="entry name" value="TRANSMEMBRANE ANTERIOR POSTERIOR TRANSFORMATION PROTEIN 1 HOMOLOG"/>
    <property type="match status" value="1"/>
</dbReference>
<keyword evidence="5 6" id="KW-0472">Membrane</keyword>
<sequence length="381" mass="44172">MSDDHVVPVNENVLPLKNEVKLQAETIPERKSSKSDKKSLYNPWKVFLNDLDQLDYSSSQALKRERVYNFLLIPNQLEKDILDSYLSSFLDLQDTKMEEHQKLRPFTHFVLSVIYVFVHAVVFFYQSVCLNVAINSYHNALLTLLISNQFVEIKGAVFKRFEKENLFQMTCSDIVERVQLSFYLIIIGLRNMIEMGDSLNKWDYFFNTLGFQLLVVFVCEICVDWLKHAFICKFNLIRPIIYGKYRDVLSNDLTKVDKPVDNSAFVARRIGFASIPATAFIIRVAIQLGKMFGLNSREIVTYGLILFLCLLCVKLLLSHLILRWANNNVQKYENPGPIEFSFPHVKVGHQLGKDFDNAKIQVPVHTLENIDRYTLVKSRIP</sequence>
<proteinExistence type="inferred from homology"/>
<feature type="transmembrane region" description="Helical" evidence="6">
    <location>
        <begin position="300"/>
        <end position="322"/>
    </location>
</feature>
<keyword evidence="3 6" id="KW-0812">Transmembrane</keyword>
<feature type="transmembrane region" description="Helical" evidence="6">
    <location>
        <begin position="270"/>
        <end position="288"/>
    </location>
</feature>
<gene>
    <name evidence="7" type="ORF">O9G_004367</name>
    <name evidence="8" type="ORF">ROZALSC1DRAFT_27130</name>
</gene>
<dbReference type="Proteomes" id="UP000281549">
    <property type="component" value="Unassembled WGS sequence"/>
</dbReference>
<dbReference type="InterPro" id="IPR008010">
    <property type="entry name" value="Tatp1"/>
</dbReference>
<comment type="similarity">
    <text evidence="2">Belongs to the TAPT1 family.</text>
</comment>
<accession>A0A075AZH2</accession>
<dbReference type="AlphaFoldDB" id="A0A075AZH2"/>
<dbReference type="EMBL" id="ML004952">
    <property type="protein sequence ID" value="RKP21467.1"/>
    <property type="molecule type" value="Genomic_DNA"/>
</dbReference>
<dbReference type="OrthoDB" id="5376140at2759"/>
<evidence type="ECO:0000256" key="5">
    <source>
        <dbReference type="ARBA" id="ARBA00023136"/>
    </source>
</evidence>